<evidence type="ECO:0000259" key="1">
    <source>
        <dbReference type="Pfam" id="PF00717"/>
    </source>
</evidence>
<keyword evidence="5" id="KW-1185">Reference proteome</keyword>
<dbReference type="InterPro" id="IPR036286">
    <property type="entry name" value="LexA/Signal_pep-like_sf"/>
</dbReference>
<sequence length="147" mass="15718">MPLASVSILGPVAPGGAEIPYFLPSVPAGFPSPAQDHIEQRISLDELFGLHRPQIYLARVGGDSLQGVGILDGDLVLIDKAAKAKRGDVLIACVNGEPLLKILGGDQHQVILLSANPKYPPRYVLEAEDFQVWGVYVGLCRQGRHCG</sequence>
<feature type="domain" description="Peptidase S24/S26A/S26B/S26C" evidence="1">
    <location>
        <begin position="25"/>
        <end position="137"/>
    </location>
</feature>
<dbReference type="Gene3D" id="2.10.109.10">
    <property type="entry name" value="Umud Fragment, subunit A"/>
    <property type="match status" value="1"/>
</dbReference>
<gene>
    <name evidence="3" type="ORF">SAMN05216575_10952</name>
    <name evidence="2" type="ORF">SIM71_23120</name>
</gene>
<reference evidence="3 4" key="1">
    <citation type="submission" date="2016-10" db="EMBL/GenBank/DDBJ databases">
        <authorList>
            <person name="de Groot N.N."/>
        </authorList>
    </citation>
    <scope>NUCLEOTIDE SEQUENCE [LARGE SCALE GENOMIC DNA]</scope>
    <source>
        <strain evidence="3 4">JCM 10630</strain>
    </source>
</reference>
<dbReference type="InterPro" id="IPR050077">
    <property type="entry name" value="LexA_repressor"/>
</dbReference>
<dbReference type="AlphaFoldDB" id="A0A1G7MHJ6"/>
<evidence type="ECO:0000313" key="3">
    <source>
        <dbReference type="EMBL" id="SDF61173.1"/>
    </source>
</evidence>
<evidence type="ECO:0000313" key="2">
    <source>
        <dbReference type="EMBL" id="MDX5994967.1"/>
    </source>
</evidence>
<dbReference type="Proteomes" id="UP000182413">
    <property type="component" value="Unassembled WGS sequence"/>
</dbReference>
<evidence type="ECO:0000313" key="5">
    <source>
        <dbReference type="Proteomes" id="UP001278050"/>
    </source>
</evidence>
<dbReference type="Pfam" id="PF00717">
    <property type="entry name" value="Peptidase_S24"/>
    <property type="match status" value="1"/>
</dbReference>
<dbReference type="EMBL" id="JAWXXP010000001">
    <property type="protein sequence ID" value="MDX5994967.1"/>
    <property type="molecule type" value="Genomic_DNA"/>
</dbReference>
<organism evidence="3 4">
    <name type="scientific">Ectopseudomonas alcaliphila</name>
    <dbReference type="NCBI Taxonomy" id="101564"/>
    <lineage>
        <taxon>Bacteria</taxon>
        <taxon>Pseudomonadati</taxon>
        <taxon>Pseudomonadota</taxon>
        <taxon>Gammaproteobacteria</taxon>
        <taxon>Pseudomonadales</taxon>
        <taxon>Pseudomonadaceae</taxon>
        <taxon>Ectopseudomonas</taxon>
    </lineage>
</organism>
<evidence type="ECO:0000313" key="4">
    <source>
        <dbReference type="Proteomes" id="UP000182413"/>
    </source>
</evidence>
<dbReference type="InterPro" id="IPR039418">
    <property type="entry name" value="LexA-like"/>
</dbReference>
<dbReference type="PANTHER" id="PTHR33516:SF2">
    <property type="entry name" value="LEXA REPRESSOR-RELATED"/>
    <property type="match status" value="1"/>
</dbReference>
<accession>A0A1G7MHJ6</accession>
<proteinExistence type="predicted"/>
<dbReference type="Proteomes" id="UP001278050">
    <property type="component" value="Unassembled WGS sequence"/>
</dbReference>
<dbReference type="CDD" id="cd06529">
    <property type="entry name" value="S24_LexA-like"/>
    <property type="match status" value="1"/>
</dbReference>
<dbReference type="InterPro" id="IPR015927">
    <property type="entry name" value="Peptidase_S24_S26A/B/C"/>
</dbReference>
<protein>
    <submittedName>
        <fullName evidence="3">DNA polymerase V</fullName>
    </submittedName>
    <submittedName>
        <fullName evidence="2">S24 family peptidase</fullName>
    </submittedName>
</protein>
<dbReference type="PANTHER" id="PTHR33516">
    <property type="entry name" value="LEXA REPRESSOR"/>
    <property type="match status" value="1"/>
</dbReference>
<dbReference type="OrthoDB" id="9787787at2"/>
<dbReference type="RefSeq" id="WP_074681641.1">
    <property type="nucleotide sequence ID" value="NZ_JAWXXP010000001.1"/>
</dbReference>
<name>A0A1G7MHJ6_9GAMM</name>
<dbReference type="SUPFAM" id="SSF51306">
    <property type="entry name" value="LexA/Signal peptidase"/>
    <property type="match status" value="1"/>
</dbReference>
<dbReference type="EMBL" id="FNAE01000009">
    <property type="protein sequence ID" value="SDF61173.1"/>
    <property type="molecule type" value="Genomic_DNA"/>
</dbReference>
<reference evidence="2 5" key="2">
    <citation type="submission" date="2023-11" db="EMBL/GenBank/DDBJ databases">
        <title>MicrobeMod: A computational toolkit for identifying prokaryotic methylation and restriction-modification with nanopore sequencing.</title>
        <authorList>
            <person name="Crits-Christoph A."/>
            <person name="Kang S.C."/>
            <person name="Lee H."/>
            <person name="Ostrov N."/>
        </authorList>
    </citation>
    <scope>NUCLEOTIDE SEQUENCE [LARGE SCALE GENOMIC DNA]</scope>
    <source>
        <strain evidence="2 5">ATCC BAA-571</strain>
    </source>
</reference>